<evidence type="ECO:0000256" key="1">
    <source>
        <dbReference type="SAM" id="MobiDB-lite"/>
    </source>
</evidence>
<dbReference type="Proteomes" id="UP001321473">
    <property type="component" value="Unassembled WGS sequence"/>
</dbReference>
<proteinExistence type="predicted"/>
<reference evidence="2 3" key="1">
    <citation type="journal article" date="2023" name="Arcadia Sci">
        <title>De novo assembly of a long-read Amblyomma americanum tick genome.</title>
        <authorList>
            <person name="Chou S."/>
            <person name="Poskanzer K.E."/>
            <person name="Rollins M."/>
            <person name="Thuy-Boun P.S."/>
        </authorList>
    </citation>
    <scope>NUCLEOTIDE SEQUENCE [LARGE SCALE GENOMIC DNA]</scope>
    <source>
        <strain evidence="2">F_SG_1</strain>
        <tissue evidence="2">Salivary glands</tissue>
    </source>
</reference>
<evidence type="ECO:0000313" key="2">
    <source>
        <dbReference type="EMBL" id="KAK8757411.1"/>
    </source>
</evidence>
<accession>A0AAQ4D4M1</accession>
<sequence length="308" mass="33899">MSESRPAKRRKQYLERDNYFEVPATSFNRRREAHATYAAASSTASTTEASHCVNADRPETEESATQLPFPEEDGSNYCDSVNEKTDVDSDTDLEDSGGQQPSVAGDGEDSWEDSDPASSCADFLRDDASSYGSYSSDDGAEDVHSENNDSHAPPLFDEKLPHSQVTKAGAVAAVMAYAIAHGLTWTALGDLTKLINFLFGCNILPQSEYLFRKLWAKETEQVLQYHYVCDTCSIVMEPNDNAAKCPVWNEAIGKPLNGGSGFCFMPFHALKASFDRSTGSICQSCQRPSTFSFVKSCLHLKSIEQRLF</sequence>
<feature type="region of interest" description="Disordered" evidence="1">
    <location>
        <begin position="1"/>
        <end position="119"/>
    </location>
</feature>
<evidence type="ECO:0000313" key="3">
    <source>
        <dbReference type="Proteomes" id="UP001321473"/>
    </source>
</evidence>
<dbReference type="EMBL" id="JARKHS020035230">
    <property type="protein sequence ID" value="KAK8757411.1"/>
    <property type="molecule type" value="Genomic_DNA"/>
</dbReference>
<feature type="region of interest" description="Disordered" evidence="1">
    <location>
        <begin position="131"/>
        <end position="157"/>
    </location>
</feature>
<feature type="compositionally biased region" description="Acidic residues" evidence="1">
    <location>
        <begin position="106"/>
        <end position="115"/>
    </location>
</feature>
<dbReference type="AlphaFoldDB" id="A0AAQ4D4M1"/>
<gene>
    <name evidence="2" type="ORF">V5799_004958</name>
</gene>
<protein>
    <submittedName>
        <fullName evidence="2">Uncharacterized protein</fullName>
    </submittedName>
</protein>
<keyword evidence="3" id="KW-1185">Reference proteome</keyword>
<feature type="compositionally biased region" description="Low complexity" evidence="1">
    <location>
        <begin position="35"/>
        <end position="51"/>
    </location>
</feature>
<organism evidence="2 3">
    <name type="scientific">Amblyomma americanum</name>
    <name type="common">Lone star tick</name>
    <dbReference type="NCBI Taxonomy" id="6943"/>
    <lineage>
        <taxon>Eukaryota</taxon>
        <taxon>Metazoa</taxon>
        <taxon>Ecdysozoa</taxon>
        <taxon>Arthropoda</taxon>
        <taxon>Chelicerata</taxon>
        <taxon>Arachnida</taxon>
        <taxon>Acari</taxon>
        <taxon>Parasitiformes</taxon>
        <taxon>Ixodida</taxon>
        <taxon>Ixodoidea</taxon>
        <taxon>Ixodidae</taxon>
        <taxon>Amblyomminae</taxon>
        <taxon>Amblyomma</taxon>
    </lineage>
</organism>
<comment type="caution">
    <text evidence="2">The sequence shown here is derived from an EMBL/GenBank/DDBJ whole genome shotgun (WGS) entry which is preliminary data.</text>
</comment>
<name>A0AAQ4D4M1_AMBAM</name>